<accession>A0A0J9CFC9</accession>
<dbReference type="SUPFAM" id="SSF53850">
    <property type="entry name" value="Periplasmic binding protein-like II"/>
    <property type="match status" value="1"/>
</dbReference>
<dbReference type="PANTHER" id="PTHR30061:SF50">
    <property type="entry name" value="MALTOSE_MALTODEXTRIN-BINDING PERIPLASMIC PROTEIN"/>
    <property type="match status" value="1"/>
</dbReference>
<dbReference type="Proteomes" id="UP000037392">
    <property type="component" value="Unassembled WGS sequence"/>
</dbReference>
<dbReference type="GeneID" id="93165729"/>
<dbReference type="AlphaFoldDB" id="A0A0J9CFC9"/>
<feature type="signal peptide" evidence="4">
    <location>
        <begin position="1"/>
        <end position="23"/>
    </location>
</feature>
<dbReference type="EMBL" id="ADLK01000005">
    <property type="protein sequence ID" value="KMW23737.1"/>
    <property type="molecule type" value="Genomic_DNA"/>
</dbReference>
<comment type="caution">
    <text evidence="5">The sequence shown here is derived from an EMBL/GenBank/DDBJ whole genome shotgun (WGS) entry which is preliminary data.</text>
</comment>
<evidence type="ECO:0008006" key="7">
    <source>
        <dbReference type="Google" id="ProtNLM"/>
    </source>
</evidence>
<dbReference type="GO" id="GO:0015768">
    <property type="term" value="P:maltose transport"/>
    <property type="evidence" value="ECO:0007669"/>
    <property type="project" value="TreeGrafter"/>
</dbReference>
<evidence type="ECO:0000256" key="1">
    <source>
        <dbReference type="ARBA" id="ARBA00008520"/>
    </source>
</evidence>
<dbReference type="Pfam" id="PF13416">
    <property type="entry name" value="SBP_bac_8"/>
    <property type="match status" value="1"/>
</dbReference>
<sequence length="462" mass="51167">MRRNRVKKVMAVMLAAGMVSGLAACGGKTAEKPAATPAAKEAAAETTAEAAKGADAAAEELKAEEGAEIEIAYWEGSTSDKDAWDELIANLQKDHPEIKIIPQTYPSSDYRDMLDTRIAGNDWPDVMRYTYQRLGKFKQADVMLDLSPYIAQESLDDVSPAFLSACTYEGKLVAMPHHTDTVAMFYNKRMFEEAGIRIPTSVEDGYSWEEITDIARTLKDKYSLPYAFGGIWENNSGYRYLPFIYMNGGSVLNEAQDAVTMDSPEVLEAIKLYEDWRKEDLVANTAFSGATTTNSLFVAEQTAFTFSGSWHCSYMQENMGDKWGMTYMPVRNGKTGSDMGGNAVFAYSETKYPKAAAIVIDYITNAENMKTFCETGAFIPVRTSLLEGGVEYKVFPDEMRILNEIVATIDPKMAADETSVSFQQLNEVFNEEMDPLAVNNSATAEQVVAACQERMTEVLNEQ</sequence>
<feature type="chain" id="PRO_5038703952" description="ABC transporter substrate-binding protein" evidence="4">
    <location>
        <begin position="24"/>
        <end position="462"/>
    </location>
</feature>
<dbReference type="GO" id="GO:0042956">
    <property type="term" value="P:maltodextrin transmembrane transport"/>
    <property type="evidence" value="ECO:0007669"/>
    <property type="project" value="TreeGrafter"/>
</dbReference>
<evidence type="ECO:0000256" key="2">
    <source>
        <dbReference type="ARBA" id="ARBA00022448"/>
    </source>
</evidence>
<proteinExistence type="inferred from homology"/>
<keyword evidence="2" id="KW-0813">Transport</keyword>
<dbReference type="OrthoDB" id="9795467at2"/>
<reference evidence="5 6" key="1">
    <citation type="submission" date="2011-04" db="EMBL/GenBank/DDBJ databases">
        <title>The Genome Sequence of Clostridium citroniae WAL-19142.</title>
        <authorList>
            <consortium name="The Broad Institute Genome Sequencing Platform"/>
            <person name="Earl A."/>
            <person name="Ward D."/>
            <person name="Feldgarden M."/>
            <person name="Gevers D."/>
            <person name="Warren Y.A."/>
            <person name="Tyrrell K.L."/>
            <person name="Citron D.M."/>
            <person name="Goldstein E.J."/>
            <person name="Daigneault M."/>
            <person name="Allen-Vercoe E."/>
            <person name="Young S.K."/>
            <person name="Zeng Q."/>
            <person name="Gargeya S."/>
            <person name="Fitzgerald M."/>
            <person name="Haas B."/>
            <person name="Abouelleil A."/>
            <person name="Alvarado L."/>
            <person name="Arachchi H.M."/>
            <person name="Berlin A."/>
            <person name="Brown A."/>
            <person name="Chapman S.B."/>
            <person name="Chen Z."/>
            <person name="Dunbar C."/>
            <person name="Freedman E."/>
            <person name="Gearin G."/>
            <person name="Gellesch M."/>
            <person name="Goldberg J."/>
            <person name="Griggs A."/>
            <person name="Gujja S."/>
            <person name="Heilman E.R."/>
            <person name="Heiman D."/>
            <person name="Howarth C."/>
            <person name="Larson L."/>
            <person name="Lui A."/>
            <person name="MacDonald P.J."/>
            <person name="Mehta T."/>
            <person name="Montmayeur A."/>
            <person name="Murphy C."/>
            <person name="Neiman D."/>
            <person name="Pearson M."/>
            <person name="Priest M."/>
            <person name="Roberts A."/>
            <person name="Saif S."/>
            <person name="Shea T."/>
            <person name="Shenoy N."/>
            <person name="Sisk P."/>
            <person name="Stolte C."/>
            <person name="Sykes S."/>
            <person name="White J."/>
            <person name="Yandava C."/>
            <person name="Wortman J."/>
            <person name="Nusbaum C."/>
            <person name="Birren B."/>
        </authorList>
    </citation>
    <scope>NUCLEOTIDE SEQUENCE [LARGE SCALE GENOMIC DNA]</scope>
    <source>
        <strain evidence="5 6">WAL-19142</strain>
    </source>
</reference>
<evidence type="ECO:0000313" key="6">
    <source>
        <dbReference type="Proteomes" id="UP000037392"/>
    </source>
</evidence>
<organism evidence="5 6">
    <name type="scientific">[Clostridium] citroniae WAL-19142</name>
    <dbReference type="NCBI Taxonomy" id="742734"/>
    <lineage>
        <taxon>Bacteria</taxon>
        <taxon>Bacillati</taxon>
        <taxon>Bacillota</taxon>
        <taxon>Clostridia</taxon>
        <taxon>Lachnospirales</taxon>
        <taxon>Lachnospiraceae</taxon>
        <taxon>Enterocloster</taxon>
    </lineage>
</organism>
<dbReference type="PATRIC" id="fig|742734.4.peg.1010"/>
<dbReference type="InterPro" id="IPR006059">
    <property type="entry name" value="SBP"/>
</dbReference>
<evidence type="ECO:0000256" key="4">
    <source>
        <dbReference type="SAM" id="SignalP"/>
    </source>
</evidence>
<comment type="similarity">
    <text evidence="1">Belongs to the bacterial solute-binding protein 1 family.</text>
</comment>
<dbReference type="GO" id="GO:0055052">
    <property type="term" value="C:ATP-binding cassette (ABC) transporter complex, substrate-binding subunit-containing"/>
    <property type="evidence" value="ECO:0007669"/>
    <property type="project" value="TreeGrafter"/>
</dbReference>
<evidence type="ECO:0000256" key="3">
    <source>
        <dbReference type="ARBA" id="ARBA00022729"/>
    </source>
</evidence>
<keyword evidence="3 4" id="KW-0732">Signal</keyword>
<gene>
    <name evidence="5" type="ORF">HMPREF9470_00953</name>
</gene>
<name>A0A0J9CFC9_9FIRM</name>
<dbReference type="PANTHER" id="PTHR30061">
    <property type="entry name" value="MALTOSE-BINDING PERIPLASMIC PROTEIN"/>
    <property type="match status" value="1"/>
</dbReference>
<dbReference type="Gene3D" id="3.40.190.10">
    <property type="entry name" value="Periplasmic binding protein-like II"/>
    <property type="match status" value="1"/>
</dbReference>
<dbReference type="CDD" id="cd13585">
    <property type="entry name" value="PBP2_TMBP_like"/>
    <property type="match status" value="1"/>
</dbReference>
<dbReference type="GO" id="GO:1901982">
    <property type="term" value="F:maltose binding"/>
    <property type="evidence" value="ECO:0007669"/>
    <property type="project" value="TreeGrafter"/>
</dbReference>
<evidence type="ECO:0000313" key="5">
    <source>
        <dbReference type="EMBL" id="KMW23737.1"/>
    </source>
</evidence>
<protein>
    <recommendedName>
        <fullName evidence="7">ABC transporter substrate-binding protein</fullName>
    </recommendedName>
</protein>
<dbReference type="RefSeq" id="WP_007867056.1">
    <property type="nucleotide sequence ID" value="NZ_KQ235876.1"/>
</dbReference>
<dbReference type="PROSITE" id="PS51257">
    <property type="entry name" value="PROKAR_LIPOPROTEIN"/>
    <property type="match status" value="1"/>
</dbReference>